<dbReference type="AlphaFoldDB" id="A0A560H018"/>
<dbReference type="InterPro" id="IPR020103">
    <property type="entry name" value="PsdUridine_synth_cat_dom_sf"/>
</dbReference>
<comment type="catalytic activity">
    <reaction evidence="4">
        <text>uridine(1911/1915/1917) in 23S rRNA = pseudouridine(1911/1915/1917) in 23S rRNA</text>
        <dbReference type="Rhea" id="RHEA:42524"/>
        <dbReference type="Rhea" id="RHEA-COMP:10097"/>
        <dbReference type="Rhea" id="RHEA-COMP:10098"/>
        <dbReference type="ChEBI" id="CHEBI:65314"/>
        <dbReference type="ChEBI" id="CHEBI:65315"/>
        <dbReference type="EC" id="5.4.99.23"/>
    </reaction>
</comment>
<feature type="active site" evidence="6">
    <location>
        <position position="202"/>
    </location>
</feature>
<comment type="similarity">
    <text evidence="1 8">Belongs to the pseudouridine synthase RluA family.</text>
</comment>
<evidence type="ECO:0000256" key="8">
    <source>
        <dbReference type="RuleBase" id="RU362028"/>
    </source>
</evidence>
<keyword evidence="2 7" id="KW-0694">RNA-binding</keyword>
<dbReference type="RefSeq" id="WP_420872609.1">
    <property type="nucleotide sequence ID" value="NZ_VITR01000010.1"/>
</dbReference>
<dbReference type="GO" id="GO:0003723">
    <property type="term" value="F:RNA binding"/>
    <property type="evidence" value="ECO:0007669"/>
    <property type="project" value="UniProtKB-KW"/>
</dbReference>
<comment type="function">
    <text evidence="5">Responsible for synthesis of pseudouridine from uracil at positions 1911, 1915 and 1917 in 23S ribosomal RNA.</text>
</comment>
<dbReference type="InterPro" id="IPR006145">
    <property type="entry name" value="PsdUridine_synth_RsuA/RluA"/>
</dbReference>
<dbReference type="PANTHER" id="PTHR21600:SF44">
    <property type="entry name" value="RIBOSOMAL LARGE SUBUNIT PSEUDOURIDINE SYNTHASE D"/>
    <property type="match status" value="1"/>
</dbReference>
<protein>
    <recommendedName>
        <fullName evidence="8">Pseudouridine synthase</fullName>
        <ecNumber evidence="8">5.4.99.-</ecNumber>
    </recommendedName>
</protein>
<sequence>MSALASTICAAPGQPADTAFARPGAAAGEGGADRLDLGAPVVDGAEDEDLEGEETGCTLLAVTIPDTAARDRLDKALAQLAPETASLTRSRLQALIGEGRVTLDQPGGQTIDDASYRVKPGQVFHISVPAPEAAVPMAQDIPLTIVFEDDDLLVIDKPAGMVVHPAAGNPDGTLVNALLFHCGERLSGIGGVRRPGIVHRLDKDTSGLMVVAKTDRAHTGLSAQFADRTLSRTYHAVVWGAPAEAQGEIEGNIGRHPTDRKRMAVVSKGGKPALTRWRVLARHGLLSTHVECKLATGRTHQIRVHMAQIGHPLVGDPLYGKARPTGALGARLKEASSAAQAGLLGFRRQALHAKDIAFRHPVSGGMLAFTSDLPADLAGLISSLELF</sequence>
<evidence type="ECO:0000313" key="11">
    <source>
        <dbReference type="Proteomes" id="UP000315751"/>
    </source>
</evidence>
<organism evidence="10 11">
    <name type="scientific">Nitrospirillum amazonense</name>
    <dbReference type="NCBI Taxonomy" id="28077"/>
    <lineage>
        <taxon>Bacteria</taxon>
        <taxon>Pseudomonadati</taxon>
        <taxon>Pseudomonadota</taxon>
        <taxon>Alphaproteobacteria</taxon>
        <taxon>Rhodospirillales</taxon>
        <taxon>Azospirillaceae</taxon>
        <taxon>Nitrospirillum</taxon>
    </lineage>
</organism>
<dbReference type="PROSITE" id="PS50889">
    <property type="entry name" value="S4"/>
    <property type="match status" value="1"/>
</dbReference>
<name>A0A560H018_9PROT</name>
<dbReference type="InterPro" id="IPR050188">
    <property type="entry name" value="RluA_PseudoU_synthase"/>
</dbReference>
<dbReference type="SUPFAM" id="SSF55120">
    <property type="entry name" value="Pseudouridine synthase"/>
    <property type="match status" value="1"/>
</dbReference>
<evidence type="ECO:0000313" key="10">
    <source>
        <dbReference type="EMBL" id="TWB39645.1"/>
    </source>
</evidence>
<comment type="catalytic activity">
    <reaction evidence="8">
        <text>a uridine in RNA = a pseudouridine in RNA</text>
        <dbReference type="Rhea" id="RHEA:48348"/>
        <dbReference type="Rhea" id="RHEA-COMP:12068"/>
        <dbReference type="Rhea" id="RHEA-COMP:12069"/>
        <dbReference type="ChEBI" id="CHEBI:65314"/>
        <dbReference type="ChEBI" id="CHEBI:65315"/>
    </reaction>
</comment>
<dbReference type="CDD" id="cd00165">
    <property type="entry name" value="S4"/>
    <property type="match status" value="1"/>
</dbReference>
<evidence type="ECO:0000256" key="7">
    <source>
        <dbReference type="PROSITE-ProRule" id="PRU00182"/>
    </source>
</evidence>
<dbReference type="Pfam" id="PF00849">
    <property type="entry name" value="PseudoU_synth_2"/>
    <property type="match status" value="1"/>
</dbReference>
<dbReference type="SUPFAM" id="SSF55174">
    <property type="entry name" value="Alpha-L RNA-binding motif"/>
    <property type="match status" value="1"/>
</dbReference>
<dbReference type="PANTHER" id="PTHR21600">
    <property type="entry name" value="MITOCHONDRIAL RNA PSEUDOURIDINE SYNTHASE"/>
    <property type="match status" value="1"/>
</dbReference>
<dbReference type="Gene3D" id="3.30.2350.10">
    <property type="entry name" value="Pseudouridine synthase"/>
    <property type="match status" value="1"/>
</dbReference>
<evidence type="ECO:0000256" key="4">
    <source>
        <dbReference type="ARBA" id="ARBA00036882"/>
    </source>
</evidence>
<dbReference type="InterPro" id="IPR006225">
    <property type="entry name" value="PsdUridine_synth_RluC/D"/>
</dbReference>
<gene>
    <name evidence="10" type="ORF">FBZ90_110109</name>
</gene>
<evidence type="ECO:0000256" key="3">
    <source>
        <dbReference type="ARBA" id="ARBA00023235"/>
    </source>
</evidence>
<feature type="domain" description="Pseudouridine synthase RsuA/RluA-like" evidence="9">
    <location>
        <begin position="151"/>
        <end position="308"/>
    </location>
</feature>
<reference evidence="10 11" key="1">
    <citation type="submission" date="2019-06" db="EMBL/GenBank/DDBJ databases">
        <title>Genomic Encyclopedia of Type Strains, Phase IV (KMG-V): Genome sequencing to study the core and pangenomes of soil and plant-associated prokaryotes.</title>
        <authorList>
            <person name="Whitman W."/>
        </authorList>
    </citation>
    <scope>NUCLEOTIDE SEQUENCE [LARGE SCALE GENOMIC DNA]</scope>
    <source>
        <strain evidence="10 11">BR 11622</strain>
    </source>
</reference>
<dbReference type="GO" id="GO:0160140">
    <property type="term" value="F:23S rRNA pseudouridine(1911/1915/1917) synthase activity"/>
    <property type="evidence" value="ECO:0007669"/>
    <property type="project" value="UniProtKB-EC"/>
</dbReference>
<dbReference type="InterPro" id="IPR006224">
    <property type="entry name" value="PsdUridine_synth_RluA-like_CS"/>
</dbReference>
<accession>A0A560H018</accession>
<dbReference type="EC" id="5.4.99.-" evidence="8"/>
<dbReference type="PROSITE" id="PS01129">
    <property type="entry name" value="PSI_RLU"/>
    <property type="match status" value="1"/>
</dbReference>
<evidence type="ECO:0000256" key="5">
    <source>
        <dbReference type="ARBA" id="ARBA00056072"/>
    </source>
</evidence>
<keyword evidence="11" id="KW-1185">Reference proteome</keyword>
<dbReference type="CDD" id="cd02869">
    <property type="entry name" value="PseudoU_synth_RluA_like"/>
    <property type="match status" value="1"/>
</dbReference>
<dbReference type="NCBIfam" id="TIGR00005">
    <property type="entry name" value="rluA_subfam"/>
    <property type="match status" value="1"/>
</dbReference>
<proteinExistence type="inferred from homology"/>
<dbReference type="Gene3D" id="3.10.290.10">
    <property type="entry name" value="RNA-binding S4 domain"/>
    <property type="match status" value="1"/>
</dbReference>
<dbReference type="FunFam" id="3.30.2350.10:FF:000006">
    <property type="entry name" value="Pseudouridine synthase"/>
    <property type="match status" value="1"/>
</dbReference>
<comment type="caution">
    <text evidence="10">The sequence shown here is derived from an EMBL/GenBank/DDBJ whole genome shotgun (WGS) entry which is preliminary data.</text>
</comment>
<evidence type="ECO:0000259" key="9">
    <source>
        <dbReference type="Pfam" id="PF00849"/>
    </source>
</evidence>
<keyword evidence="3 8" id="KW-0413">Isomerase</keyword>
<evidence type="ECO:0000256" key="2">
    <source>
        <dbReference type="ARBA" id="ARBA00022884"/>
    </source>
</evidence>
<dbReference type="EMBL" id="VITR01000010">
    <property type="protein sequence ID" value="TWB39645.1"/>
    <property type="molecule type" value="Genomic_DNA"/>
</dbReference>
<evidence type="ECO:0000256" key="1">
    <source>
        <dbReference type="ARBA" id="ARBA00010876"/>
    </source>
</evidence>
<dbReference type="Proteomes" id="UP000315751">
    <property type="component" value="Unassembled WGS sequence"/>
</dbReference>
<evidence type="ECO:0000256" key="6">
    <source>
        <dbReference type="PIRSR" id="PIRSR606225-1"/>
    </source>
</evidence>
<dbReference type="InterPro" id="IPR036986">
    <property type="entry name" value="S4_RNA-bd_sf"/>
</dbReference>
<dbReference type="GO" id="GO:0000455">
    <property type="term" value="P:enzyme-directed rRNA pseudouridine synthesis"/>
    <property type="evidence" value="ECO:0007669"/>
    <property type="project" value="TreeGrafter"/>
</dbReference>